<proteinExistence type="predicted"/>
<sequence length="260" mass="30437">MLLEFKQGDQGDSLDAGRSSHLYHLLKKGKKASRDDRYEEVVICPLQQNEPLYYTSIDTPSVKRTPEHKRKAINVSLYMVNATEALERKKRKAKKGQIRAELRAQKADEQKENKFDITLKCISNECLDNSHDTLKKITTAMTRLVEDLRIMRHGCRFMLRFRFWIVISRRLLRDFDKCWHTFDANTYQNQKCDFHQLMDEVTVQGCGSGVWGLWFSGRSSGGMVQRAWFKGFLEHRESKFYLDSFKQTRSNGMVEMFGQG</sequence>
<evidence type="ECO:0000313" key="2">
    <source>
        <dbReference type="Proteomes" id="UP001151760"/>
    </source>
</evidence>
<dbReference type="EMBL" id="BQNB010019930">
    <property type="protein sequence ID" value="GJT90524.1"/>
    <property type="molecule type" value="Genomic_DNA"/>
</dbReference>
<protein>
    <submittedName>
        <fullName evidence="1">Uncharacterized protein</fullName>
    </submittedName>
</protein>
<organism evidence="1 2">
    <name type="scientific">Tanacetum coccineum</name>
    <dbReference type="NCBI Taxonomy" id="301880"/>
    <lineage>
        <taxon>Eukaryota</taxon>
        <taxon>Viridiplantae</taxon>
        <taxon>Streptophyta</taxon>
        <taxon>Embryophyta</taxon>
        <taxon>Tracheophyta</taxon>
        <taxon>Spermatophyta</taxon>
        <taxon>Magnoliopsida</taxon>
        <taxon>eudicotyledons</taxon>
        <taxon>Gunneridae</taxon>
        <taxon>Pentapetalae</taxon>
        <taxon>asterids</taxon>
        <taxon>campanulids</taxon>
        <taxon>Asterales</taxon>
        <taxon>Asteraceae</taxon>
        <taxon>Asteroideae</taxon>
        <taxon>Anthemideae</taxon>
        <taxon>Anthemidinae</taxon>
        <taxon>Tanacetum</taxon>
    </lineage>
</organism>
<reference evidence="1" key="1">
    <citation type="journal article" date="2022" name="Int. J. Mol. Sci.">
        <title>Draft Genome of Tanacetum Coccineum: Genomic Comparison of Closely Related Tanacetum-Family Plants.</title>
        <authorList>
            <person name="Yamashiro T."/>
            <person name="Shiraishi A."/>
            <person name="Nakayama K."/>
            <person name="Satake H."/>
        </authorList>
    </citation>
    <scope>NUCLEOTIDE SEQUENCE</scope>
</reference>
<reference evidence="1" key="2">
    <citation type="submission" date="2022-01" db="EMBL/GenBank/DDBJ databases">
        <authorList>
            <person name="Yamashiro T."/>
            <person name="Shiraishi A."/>
            <person name="Satake H."/>
            <person name="Nakayama K."/>
        </authorList>
    </citation>
    <scope>NUCLEOTIDE SEQUENCE</scope>
</reference>
<evidence type="ECO:0000313" key="1">
    <source>
        <dbReference type="EMBL" id="GJT90524.1"/>
    </source>
</evidence>
<gene>
    <name evidence="1" type="ORF">Tco_1079369</name>
</gene>
<name>A0ABQ5HSZ2_9ASTR</name>
<keyword evidence="2" id="KW-1185">Reference proteome</keyword>
<comment type="caution">
    <text evidence="1">The sequence shown here is derived from an EMBL/GenBank/DDBJ whole genome shotgun (WGS) entry which is preliminary data.</text>
</comment>
<accession>A0ABQ5HSZ2</accession>
<dbReference type="Proteomes" id="UP001151760">
    <property type="component" value="Unassembled WGS sequence"/>
</dbReference>